<name>A0A2P2Q2M8_RHIMU</name>
<dbReference type="EMBL" id="GGEC01080757">
    <property type="protein sequence ID" value="MBX61241.1"/>
    <property type="molecule type" value="Transcribed_RNA"/>
</dbReference>
<evidence type="ECO:0000313" key="1">
    <source>
        <dbReference type="EMBL" id="MBX61241.1"/>
    </source>
</evidence>
<proteinExistence type="predicted"/>
<organism evidence="1">
    <name type="scientific">Rhizophora mucronata</name>
    <name type="common">Asiatic mangrove</name>
    <dbReference type="NCBI Taxonomy" id="61149"/>
    <lineage>
        <taxon>Eukaryota</taxon>
        <taxon>Viridiplantae</taxon>
        <taxon>Streptophyta</taxon>
        <taxon>Embryophyta</taxon>
        <taxon>Tracheophyta</taxon>
        <taxon>Spermatophyta</taxon>
        <taxon>Magnoliopsida</taxon>
        <taxon>eudicotyledons</taxon>
        <taxon>Gunneridae</taxon>
        <taxon>Pentapetalae</taxon>
        <taxon>rosids</taxon>
        <taxon>fabids</taxon>
        <taxon>Malpighiales</taxon>
        <taxon>Rhizophoraceae</taxon>
        <taxon>Rhizophora</taxon>
    </lineage>
</organism>
<reference evidence="1" key="1">
    <citation type="submission" date="2018-02" db="EMBL/GenBank/DDBJ databases">
        <title>Rhizophora mucronata_Transcriptome.</title>
        <authorList>
            <person name="Meera S.P."/>
            <person name="Sreeshan A."/>
            <person name="Augustine A."/>
        </authorList>
    </citation>
    <scope>NUCLEOTIDE SEQUENCE</scope>
    <source>
        <tissue evidence="1">Leaf</tissue>
    </source>
</reference>
<accession>A0A2P2Q2M8</accession>
<dbReference type="AlphaFoldDB" id="A0A2P2Q2M8"/>
<protein>
    <submittedName>
        <fullName evidence="1">Uncharacterized protein</fullName>
    </submittedName>
</protein>
<sequence>MNAHQFSAGAAICTCAFSFCKFLVGRKNLIPPACFAALGNAKCPKKNPFITFPAKMEILDNAANQATNLS</sequence>